<evidence type="ECO:0000259" key="10">
    <source>
        <dbReference type="Pfam" id="PF01502"/>
    </source>
</evidence>
<dbReference type="Proteomes" id="UP000077066">
    <property type="component" value="Unassembled WGS sequence"/>
</dbReference>
<keyword evidence="12" id="KW-1185">Reference proteome</keyword>
<name>A0A166CGG5_9EURY</name>
<gene>
    <name evidence="9 11" type="primary">hisI</name>
    <name evidence="11" type="ORF">MBFIL_09290</name>
</gene>
<feature type="binding site" evidence="9">
    <location>
        <position position="93"/>
    </location>
    <ligand>
        <name>Zn(2+)</name>
        <dbReference type="ChEBI" id="CHEBI:29105"/>
        <note>ligand shared between dimeric partners</note>
    </ligand>
</feature>
<comment type="catalytic activity">
    <reaction evidence="1 9">
        <text>1-(5-phospho-beta-D-ribosyl)-5'-AMP + H2O = 1-(5-phospho-beta-D-ribosyl)-5-[(5-phospho-beta-D-ribosylamino)methylideneamino]imidazole-4-carboxamide</text>
        <dbReference type="Rhea" id="RHEA:20049"/>
        <dbReference type="ChEBI" id="CHEBI:15377"/>
        <dbReference type="ChEBI" id="CHEBI:58435"/>
        <dbReference type="ChEBI" id="CHEBI:59457"/>
        <dbReference type="EC" id="3.5.4.19"/>
    </reaction>
</comment>
<dbReference type="GO" id="GO:0008270">
    <property type="term" value="F:zinc ion binding"/>
    <property type="evidence" value="ECO:0007669"/>
    <property type="project" value="UniProtKB-UniRule"/>
</dbReference>
<sequence length="139" mass="16236">MEINFKHEKNGQNLVIAIAQDYKTLEVLMVAFMNKESLEKTLETKIAHYWSTSRNKLWCKGESSSHTQELKEIFVDCDMDAILLKVKQNGAACHEGYYSCFFRELNKDNLSKKSYKIDELDENDLKIIAEKVFNPKDIY</sequence>
<evidence type="ECO:0000256" key="4">
    <source>
        <dbReference type="ARBA" id="ARBA00022490"/>
    </source>
</evidence>
<evidence type="ECO:0000256" key="6">
    <source>
        <dbReference type="ARBA" id="ARBA00022801"/>
    </source>
</evidence>
<comment type="cofactor">
    <cofactor evidence="9">
        <name>Zn(2+)</name>
        <dbReference type="ChEBI" id="CHEBI:29105"/>
    </cofactor>
    <text evidence="9">Binds 1 zinc ion per subunit.</text>
</comment>
<comment type="subunit">
    <text evidence="3 9">Homodimer.</text>
</comment>
<evidence type="ECO:0000313" key="11">
    <source>
        <dbReference type="EMBL" id="KZX14097.1"/>
    </source>
</evidence>
<dbReference type="Pfam" id="PF01502">
    <property type="entry name" value="PRA-CH"/>
    <property type="match status" value="1"/>
</dbReference>
<comment type="cofactor">
    <cofactor evidence="9">
        <name>Mg(2+)</name>
        <dbReference type="ChEBI" id="CHEBI:18420"/>
    </cofactor>
    <text evidence="9">Binds 1 Mg(2+) ion per subunit.</text>
</comment>
<dbReference type="EMBL" id="LWMT01000181">
    <property type="protein sequence ID" value="KZX14097.1"/>
    <property type="molecule type" value="Genomic_DNA"/>
</dbReference>
<comment type="function">
    <text evidence="8 9">Catalyzes the hydrolysis of the adenine ring of phosphoribosyl-AMP.</text>
</comment>
<evidence type="ECO:0000256" key="7">
    <source>
        <dbReference type="ARBA" id="ARBA00023102"/>
    </source>
</evidence>
<dbReference type="SUPFAM" id="SSF141734">
    <property type="entry name" value="HisI-like"/>
    <property type="match status" value="1"/>
</dbReference>
<feature type="binding site" evidence="9">
    <location>
        <position position="80"/>
    </location>
    <ligand>
        <name>Mg(2+)</name>
        <dbReference type="ChEBI" id="CHEBI:18420"/>
    </ligand>
</feature>
<dbReference type="GO" id="GO:0004635">
    <property type="term" value="F:phosphoribosyl-AMP cyclohydrolase activity"/>
    <property type="evidence" value="ECO:0007669"/>
    <property type="project" value="UniProtKB-UniRule"/>
</dbReference>
<comment type="subcellular location">
    <subcellularLocation>
        <location evidence="9">Cytoplasm</location>
    </subcellularLocation>
</comment>
<dbReference type="InterPro" id="IPR026660">
    <property type="entry name" value="PRA-CH"/>
</dbReference>
<organism evidence="11 12">
    <name type="scientific">Methanobrevibacter filiformis</name>
    <dbReference type="NCBI Taxonomy" id="55758"/>
    <lineage>
        <taxon>Archaea</taxon>
        <taxon>Methanobacteriati</taxon>
        <taxon>Methanobacteriota</taxon>
        <taxon>Methanomada group</taxon>
        <taxon>Methanobacteria</taxon>
        <taxon>Methanobacteriales</taxon>
        <taxon>Methanobacteriaceae</taxon>
        <taxon>Methanobrevibacter</taxon>
    </lineage>
</organism>
<dbReference type="EC" id="3.5.4.19" evidence="9"/>
<dbReference type="OrthoDB" id="5853at2157"/>
<feature type="binding site" evidence="9">
    <location>
        <position position="78"/>
    </location>
    <ligand>
        <name>Mg(2+)</name>
        <dbReference type="ChEBI" id="CHEBI:18420"/>
    </ligand>
</feature>
<evidence type="ECO:0000256" key="5">
    <source>
        <dbReference type="ARBA" id="ARBA00022605"/>
    </source>
</evidence>
<dbReference type="FunFam" id="3.10.20.810:FF:000001">
    <property type="entry name" value="Histidine biosynthesis bifunctional protein HisIE"/>
    <property type="match status" value="1"/>
</dbReference>
<comment type="caution">
    <text evidence="11">The sequence shown here is derived from an EMBL/GenBank/DDBJ whole genome shotgun (WGS) entry which is preliminary data.</text>
</comment>
<evidence type="ECO:0000256" key="9">
    <source>
        <dbReference type="HAMAP-Rule" id="MF_01021"/>
    </source>
</evidence>
<keyword evidence="9" id="KW-0460">Magnesium</keyword>
<reference evidence="11 12" key="1">
    <citation type="submission" date="2016-04" db="EMBL/GenBank/DDBJ databases">
        <title>Genome sequence of Methanobrevibacter filiformis DSM 11501.</title>
        <authorList>
            <person name="Poehlein A."/>
            <person name="Seedorf H."/>
            <person name="Daniel R."/>
        </authorList>
    </citation>
    <scope>NUCLEOTIDE SEQUENCE [LARGE SCALE GENOMIC DNA]</scope>
    <source>
        <strain evidence="11 12">DSM 11501</strain>
    </source>
</reference>
<keyword evidence="5 9" id="KW-0028">Amino-acid biosynthesis</keyword>
<dbReference type="PANTHER" id="PTHR42945">
    <property type="entry name" value="HISTIDINE BIOSYNTHESIS BIFUNCTIONAL PROTEIN"/>
    <property type="match status" value="1"/>
</dbReference>
<keyword evidence="6 9" id="KW-0378">Hydrolase</keyword>
<dbReference type="InterPro" id="IPR038019">
    <property type="entry name" value="PRib_AMP_CycHydrolase_sf"/>
</dbReference>
<dbReference type="GO" id="GO:0004636">
    <property type="term" value="F:phosphoribosyl-ATP diphosphatase activity"/>
    <property type="evidence" value="ECO:0007669"/>
    <property type="project" value="UniProtKB-ARBA"/>
</dbReference>
<evidence type="ECO:0000256" key="2">
    <source>
        <dbReference type="ARBA" id="ARBA00005169"/>
    </source>
</evidence>
<dbReference type="PANTHER" id="PTHR42945:SF1">
    <property type="entry name" value="HISTIDINE BIOSYNTHESIS BIFUNCTIONAL PROTEIN HIS7"/>
    <property type="match status" value="1"/>
</dbReference>
<dbReference type="NCBIfam" id="NF000768">
    <property type="entry name" value="PRK00051.1"/>
    <property type="match status" value="1"/>
</dbReference>
<dbReference type="GO" id="GO:0000105">
    <property type="term" value="P:L-histidine biosynthetic process"/>
    <property type="evidence" value="ECO:0007669"/>
    <property type="project" value="UniProtKB-UniRule"/>
</dbReference>
<comment type="similarity">
    <text evidence="9">Belongs to the PRA-CH family.</text>
</comment>
<evidence type="ECO:0000256" key="8">
    <source>
        <dbReference type="ARBA" id="ARBA00053269"/>
    </source>
</evidence>
<proteinExistence type="inferred from homology"/>
<protein>
    <recommendedName>
        <fullName evidence="9">Phosphoribosyl-AMP cyclohydrolase</fullName>
        <shortName evidence="9">PRA-CH</shortName>
        <ecNumber evidence="9">3.5.4.19</ecNumber>
    </recommendedName>
</protein>
<comment type="pathway">
    <text evidence="2 9">Amino-acid biosynthesis; L-histidine biosynthesis; L-histidine from 5-phospho-alpha-D-ribose 1-diphosphate: step 3/9.</text>
</comment>
<dbReference type="PATRIC" id="fig|55758.3.peg.1061"/>
<evidence type="ECO:0000256" key="3">
    <source>
        <dbReference type="ARBA" id="ARBA00011738"/>
    </source>
</evidence>
<dbReference type="AlphaFoldDB" id="A0A166CGG5"/>
<dbReference type="RefSeq" id="WP_066971964.1">
    <property type="nucleotide sequence ID" value="NZ_LWMT01000181.1"/>
</dbReference>
<accession>A0A166CGG5</accession>
<dbReference type="HAMAP" id="MF_01021">
    <property type="entry name" value="HisI"/>
    <property type="match status" value="1"/>
</dbReference>
<dbReference type="InterPro" id="IPR002496">
    <property type="entry name" value="PRib_AMP_CycHydrolase_dom"/>
</dbReference>
<evidence type="ECO:0000313" key="12">
    <source>
        <dbReference type="Proteomes" id="UP000077066"/>
    </source>
</evidence>
<keyword evidence="4 9" id="KW-0963">Cytoplasm</keyword>
<dbReference type="GO" id="GO:0005737">
    <property type="term" value="C:cytoplasm"/>
    <property type="evidence" value="ECO:0007669"/>
    <property type="project" value="UniProtKB-SubCell"/>
</dbReference>
<feature type="binding site" evidence="9">
    <location>
        <position position="76"/>
    </location>
    <ligand>
        <name>Mg(2+)</name>
        <dbReference type="ChEBI" id="CHEBI:18420"/>
    </ligand>
</feature>
<dbReference type="Gene3D" id="3.10.20.810">
    <property type="entry name" value="Phosphoribosyl-AMP cyclohydrolase"/>
    <property type="match status" value="1"/>
</dbReference>
<feature type="binding site" evidence="9">
    <location>
        <position position="100"/>
    </location>
    <ligand>
        <name>Zn(2+)</name>
        <dbReference type="ChEBI" id="CHEBI:29105"/>
        <note>ligand shared between dimeric partners</note>
    </ligand>
</feature>
<dbReference type="STRING" id="55758.MBFIL_09290"/>
<keyword evidence="9" id="KW-0862">Zinc</keyword>
<keyword evidence="9" id="KW-0479">Metal-binding</keyword>
<feature type="binding site" evidence="9">
    <location>
        <position position="77"/>
    </location>
    <ligand>
        <name>Zn(2+)</name>
        <dbReference type="ChEBI" id="CHEBI:29105"/>
        <note>ligand shared between dimeric partners</note>
    </ligand>
</feature>
<dbReference type="UniPathway" id="UPA00031">
    <property type="reaction ID" value="UER00008"/>
</dbReference>
<dbReference type="GO" id="GO:0000287">
    <property type="term" value="F:magnesium ion binding"/>
    <property type="evidence" value="ECO:0007669"/>
    <property type="project" value="UniProtKB-UniRule"/>
</dbReference>
<keyword evidence="7 9" id="KW-0368">Histidine biosynthesis</keyword>
<feature type="domain" description="Phosphoribosyl-AMP cyclohydrolase" evidence="10">
    <location>
        <begin position="29"/>
        <end position="102"/>
    </location>
</feature>
<evidence type="ECO:0000256" key="1">
    <source>
        <dbReference type="ARBA" id="ARBA00000024"/>
    </source>
</evidence>